<protein>
    <submittedName>
        <fullName evidence="1">Uncharacterized protein</fullName>
    </submittedName>
</protein>
<evidence type="ECO:0000313" key="1">
    <source>
        <dbReference type="EMBL" id="KAK6495710.1"/>
    </source>
</evidence>
<accession>A0AAV9VR45</accession>
<proteinExistence type="predicted"/>
<organism evidence="1 2">
    <name type="scientific">Arthrobotrys musiformis</name>
    <dbReference type="NCBI Taxonomy" id="47236"/>
    <lineage>
        <taxon>Eukaryota</taxon>
        <taxon>Fungi</taxon>
        <taxon>Dikarya</taxon>
        <taxon>Ascomycota</taxon>
        <taxon>Pezizomycotina</taxon>
        <taxon>Orbiliomycetes</taxon>
        <taxon>Orbiliales</taxon>
        <taxon>Orbiliaceae</taxon>
        <taxon>Arthrobotrys</taxon>
    </lineage>
</organism>
<comment type="caution">
    <text evidence="1">The sequence shown here is derived from an EMBL/GenBank/DDBJ whole genome shotgun (WGS) entry which is preliminary data.</text>
</comment>
<name>A0AAV9VR45_9PEZI</name>
<gene>
    <name evidence="1" type="ORF">TWF481_002757</name>
</gene>
<dbReference type="AlphaFoldDB" id="A0AAV9VR45"/>
<reference evidence="1 2" key="1">
    <citation type="submission" date="2023-08" db="EMBL/GenBank/DDBJ databases">
        <authorList>
            <person name="Palmer J.M."/>
        </authorList>
    </citation>
    <scope>NUCLEOTIDE SEQUENCE [LARGE SCALE GENOMIC DNA]</scope>
    <source>
        <strain evidence="1 2">TWF481</strain>
    </source>
</reference>
<dbReference type="EMBL" id="JAVHJL010000012">
    <property type="protein sequence ID" value="KAK6495710.1"/>
    <property type="molecule type" value="Genomic_DNA"/>
</dbReference>
<evidence type="ECO:0000313" key="2">
    <source>
        <dbReference type="Proteomes" id="UP001370758"/>
    </source>
</evidence>
<dbReference type="Proteomes" id="UP001370758">
    <property type="component" value="Unassembled WGS sequence"/>
</dbReference>
<keyword evidence="2" id="KW-1185">Reference proteome</keyword>
<sequence>MGGEHTFMASQYIPAYQAAPMPIPRQATPTQVFQAEVEDPLHAFTSSFAALSESKAREHAQTILAQNPALLQSRPSGGVDNSVMTETMVPNYQPRGILKPTASVAPMQQPQRVQFAEPRSVNAAQPAQLGRWWRERWWWLPRSK</sequence>